<sequence length="230" mass="25140">MSFGSNVGQALVFLSLFWLYGSDHQSRLPEPEARSVNVTVCALRRLGRERSGVYSGSAVISREGGGVGSCRKSSGVIWTKSNQLTVEAAPLGPQNGHLMGGEFIMVAHSSNYSADVIWRRNPGNCVKQKVAPEDITTKAQFKLNKANIKACITEGYSKAVLLKSVTSAGFITIKPAKKRRVSAKSRNSSYIYNYVKMTGYNCNNITIVRLKGIVRGNSLCFNKRGKLIQK</sequence>
<evidence type="ECO:0000256" key="1">
    <source>
        <dbReference type="SAM" id="SignalP"/>
    </source>
</evidence>
<organism evidence="2 3">
    <name type="scientific">Plakobranchus ocellatus</name>
    <dbReference type="NCBI Taxonomy" id="259542"/>
    <lineage>
        <taxon>Eukaryota</taxon>
        <taxon>Metazoa</taxon>
        <taxon>Spiralia</taxon>
        <taxon>Lophotrochozoa</taxon>
        <taxon>Mollusca</taxon>
        <taxon>Gastropoda</taxon>
        <taxon>Heterobranchia</taxon>
        <taxon>Euthyneura</taxon>
        <taxon>Panpulmonata</taxon>
        <taxon>Sacoglossa</taxon>
        <taxon>Placobranchoidea</taxon>
        <taxon>Plakobranchidae</taxon>
        <taxon>Plakobranchus</taxon>
    </lineage>
</organism>
<comment type="caution">
    <text evidence="2">The sequence shown here is derived from an EMBL/GenBank/DDBJ whole genome shotgun (WGS) entry which is preliminary data.</text>
</comment>
<gene>
    <name evidence="2" type="ORF">PoB_003256800</name>
</gene>
<name>A0AAV4AH01_9GAST</name>
<feature type="chain" id="PRO_5043774925" evidence="1">
    <location>
        <begin position="23"/>
        <end position="230"/>
    </location>
</feature>
<dbReference type="Proteomes" id="UP000735302">
    <property type="component" value="Unassembled WGS sequence"/>
</dbReference>
<proteinExistence type="predicted"/>
<feature type="non-terminal residue" evidence="2">
    <location>
        <position position="230"/>
    </location>
</feature>
<feature type="signal peptide" evidence="1">
    <location>
        <begin position="1"/>
        <end position="22"/>
    </location>
</feature>
<keyword evidence="3" id="KW-1185">Reference proteome</keyword>
<evidence type="ECO:0000313" key="3">
    <source>
        <dbReference type="Proteomes" id="UP000735302"/>
    </source>
</evidence>
<evidence type="ECO:0000313" key="2">
    <source>
        <dbReference type="EMBL" id="GFO06063.1"/>
    </source>
</evidence>
<reference evidence="2 3" key="1">
    <citation type="journal article" date="2021" name="Elife">
        <title>Chloroplast acquisition without the gene transfer in kleptoplastic sea slugs, Plakobranchus ocellatus.</title>
        <authorList>
            <person name="Maeda T."/>
            <person name="Takahashi S."/>
            <person name="Yoshida T."/>
            <person name="Shimamura S."/>
            <person name="Takaki Y."/>
            <person name="Nagai Y."/>
            <person name="Toyoda A."/>
            <person name="Suzuki Y."/>
            <person name="Arimoto A."/>
            <person name="Ishii H."/>
            <person name="Satoh N."/>
            <person name="Nishiyama T."/>
            <person name="Hasebe M."/>
            <person name="Maruyama T."/>
            <person name="Minagawa J."/>
            <person name="Obokata J."/>
            <person name="Shigenobu S."/>
        </authorList>
    </citation>
    <scope>NUCLEOTIDE SEQUENCE [LARGE SCALE GENOMIC DNA]</scope>
</reference>
<keyword evidence="1" id="KW-0732">Signal</keyword>
<dbReference type="EMBL" id="BLXT01003760">
    <property type="protein sequence ID" value="GFO06063.1"/>
    <property type="molecule type" value="Genomic_DNA"/>
</dbReference>
<protein>
    <submittedName>
        <fullName evidence="2">Histone-lysine N-methyltransferase</fullName>
    </submittedName>
</protein>
<accession>A0AAV4AH01</accession>
<dbReference type="AlphaFoldDB" id="A0AAV4AH01"/>